<dbReference type="EMBL" id="CP003012">
    <property type="protein sequence ID" value="AEO69063.1"/>
    <property type="molecule type" value="Genomic_DNA"/>
</dbReference>
<dbReference type="InterPro" id="IPR053218">
    <property type="entry name" value="Pathogen-related_defense"/>
</dbReference>
<proteinExistence type="predicted"/>
<dbReference type="HOGENOM" id="CLU_066755_0_0_1"/>
<accession>G2RB92</accession>
<dbReference type="PANTHER" id="PTHR31723:SF10">
    <property type="entry name" value="PATHOGEN-RELATED PROTEIN"/>
    <property type="match status" value="1"/>
</dbReference>
<dbReference type="Gene3D" id="3.10.450.50">
    <property type="match status" value="1"/>
</dbReference>
<dbReference type="Proteomes" id="UP000008181">
    <property type="component" value="Chromosome 4"/>
</dbReference>
<dbReference type="OrthoDB" id="65445at2759"/>
<dbReference type="InterPro" id="IPR032710">
    <property type="entry name" value="NTF2-like_dom_sf"/>
</dbReference>
<dbReference type="PANTHER" id="PTHR31723">
    <property type="entry name" value="PATHOGENESIS-RELATED FAMILY PROTEIN"/>
    <property type="match status" value="1"/>
</dbReference>
<reference evidence="2 3" key="1">
    <citation type="journal article" date="2011" name="Nat. Biotechnol.">
        <title>Comparative genomic analysis of the thermophilic biomass-degrading fungi Myceliophthora thermophila and Thielavia terrestris.</title>
        <authorList>
            <person name="Berka R.M."/>
            <person name="Grigoriev I.V."/>
            <person name="Otillar R."/>
            <person name="Salamov A."/>
            <person name="Grimwood J."/>
            <person name="Reid I."/>
            <person name="Ishmael N."/>
            <person name="John T."/>
            <person name="Darmond C."/>
            <person name="Moisan M.-C."/>
            <person name="Henrissat B."/>
            <person name="Coutinho P.M."/>
            <person name="Lombard V."/>
            <person name="Natvig D.O."/>
            <person name="Lindquist E."/>
            <person name="Schmutz J."/>
            <person name="Lucas S."/>
            <person name="Harris P."/>
            <person name="Powlowski J."/>
            <person name="Bellemare A."/>
            <person name="Taylor D."/>
            <person name="Butler G."/>
            <person name="de Vries R.P."/>
            <person name="Allijn I.E."/>
            <person name="van den Brink J."/>
            <person name="Ushinsky S."/>
            <person name="Storms R."/>
            <person name="Powell A.J."/>
            <person name="Paulsen I.T."/>
            <person name="Elbourne L.D.H."/>
            <person name="Baker S.E."/>
            <person name="Magnuson J."/>
            <person name="LaBoissiere S."/>
            <person name="Clutterbuck A.J."/>
            <person name="Martinez D."/>
            <person name="Wogulis M."/>
            <person name="de Leon A.L."/>
            <person name="Rey M.W."/>
            <person name="Tsang A."/>
        </authorList>
    </citation>
    <scope>NUCLEOTIDE SEQUENCE [LARGE SCALE GENOMIC DNA]</scope>
    <source>
        <strain evidence="3">ATCC 38088 / NRRL 8126</strain>
    </source>
</reference>
<keyword evidence="3" id="KW-1185">Reference proteome</keyword>
<dbReference type="GeneID" id="11524593"/>
<gene>
    <name evidence="2" type="ORF">THITE_2090571</name>
</gene>
<organism evidence="2 3">
    <name type="scientific">Thermothielavioides terrestris (strain ATCC 38088 / NRRL 8126)</name>
    <name type="common">Thielavia terrestris</name>
    <dbReference type="NCBI Taxonomy" id="578455"/>
    <lineage>
        <taxon>Eukaryota</taxon>
        <taxon>Fungi</taxon>
        <taxon>Dikarya</taxon>
        <taxon>Ascomycota</taxon>
        <taxon>Pezizomycotina</taxon>
        <taxon>Sordariomycetes</taxon>
        <taxon>Sordariomycetidae</taxon>
        <taxon>Sordariales</taxon>
        <taxon>Chaetomiaceae</taxon>
        <taxon>Thermothielavioides</taxon>
        <taxon>Thermothielavioides terrestris</taxon>
    </lineage>
</organism>
<evidence type="ECO:0000256" key="1">
    <source>
        <dbReference type="SAM" id="MobiDB-lite"/>
    </source>
</evidence>
<sequence length="260" mass="29294">MAVADAGLPDYVLDADAVLKDTNVNWRHGRAPDYSKTRKVWSETKKASHQAGSLPDLVEKLVKNWEIEASHKVDLADWRTIDLSSYKFSVNGGPEQSGEHMLRVGTYNAILEPNEYYCPARCSFDASHKTFKRMMPTFAWEVLEVYAGPPRVAFRWRHWGTMKEDYVGVNNKGENVRIKAHGGEIDIEGIAVAEVNDKLQLQKVEVFFDPMTMFRQMAPDEETGVTKTKAASRCEDVIDPGADSSGLPESQAQNERRQLT</sequence>
<dbReference type="eggNOG" id="ENOG502QUA2">
    <property type="taxonomic scope" value="Eukaryota"/>
</dbReference>
<protein>
    <recommendedName>
        <fullName evidence="4">Pathogen-related protein</fullName>
    </recommendedName>
</protein>
<dbReference type="AlphaFoldDB" id="G2RB92"/>
<dbReference type="SUPFAM" id="SSF54427">
    <property type="entry name" value="NTF2-like"/>
    <property type="match status" value="1"/>
</dbReference>
<name>G2RB92_THETT</name>
<feature type="region of interest" description="Disordered" evidence="1">
    <location>
        <begin position="237"/>
        <end position="260"/>
    </location>
</feature>
<evidence type="ECO:0000313" key="2">
    <source>
        <dbReference type="EMBL" id="AEO69063.1"/>
    </source>
</evidence>
<dbReference type="KEGG" id="ttt:THITE_2090571"/>
<evidence type="ECO:0000313" key="3">
    <source>
        <dbReference type="Proteomes" id="UP000008181"/>
    </source>
</evidence>
<evidence type="ECO:0008006" key="4">
    <source>
        <dbReference type="Google" id="ProtNLM"/>
    </source>
</evidence>
<dbReference type="RefSeq" id="XP_003655399.1">
    <property type="nucleotide sequence ID" value="XM_003655351.1"/>
</dbReference>